<evidence type="ECO:0000256" key="4">
    <source>
        <dbReference type="ARBA" id="ARBA00023180"/>
    </source>
</evidence>
<evidence type="ECO:0000256" key="3">
    <source>
        <dbReference type="ARBA" id="ARBA00022801"/>
    </source>
</evidence>
<keyword evidence="1 6" id="KW-0732">Signal</keyword>
<dbReference type="Gene3D" id="2.130.10.130">
    <property type="entry name" value="Integrin alpha, N-terminal"/>
    <property type="match status" value="3"/>
</dbReference>
<dbReference type="GO" id="GO:0016787">
    <property type="term" value="F:hydrolase activity"/>
    <property type="evidence" value="ECO:0007669"/>
    <property type="project" value="UniProtKB-KW"/>
</dbReference>
<proteinExistence type="predicted"/>
<sequence>MTSRSSTFRTLGLAAATALVGSLTASTAIAAPERPDRAPAVQKKAAAKPVALPDDFNGDGYQDIALSAPMAYISGERRAGYVTVMYGSKSKTPTANKQILHQDSPGIPDKAENGDQYGRDLATGDLDHDGYTDLIVGARYEDTAAGKERGNLSVVWGGKSGLSGSAILRDGSGAHASGGDFFVTGDFDGDGDTDLADTNSPGLRVFAGPFSRDGVPTGVTDHGKLPWGDTKGISSGDVDGDGKTDVVATVRDWYTTRSGPWSYSGHTVVWKGTAQGPADPVEVTGVAGQPLSGDALDIGDINRDGFEDLVVGRTEEYDDNIDELAIAKGGMITYVPGSAKGLDSASVTAVNQDSHGVPGEAESGDRFGQSISIADIDGDEYEDLAIGVPVESLGVRQGSAGAVVTMRGGSNGPMGETARVLTQNTADVPGSAEEYDQFGLAVKLADTNADGRAELFASAPRENKYEGSVWIFQPTATGITAKKSVVFGPKSLGQRPDISELGFTYNN</sequence>
<evidence type="ECO:0000313" key="8">
    <source>
        <dbReference type="Proteomes" id="UP000630936"/>
    </source>
</evidence>
<reference evidence="7" key="2">
    <citation type="submission" date="2020-09" db="EMBL/GenBank/DDBJ databases">
        <authorList>
            <person name="Sun Q."/>
            <person name="Ohkuma M."/>
        </authorList>
    </citation>
    <scope>NUCLEOTIDE SEQUENCE</scope>
    <source>
        <strain evidence="7">JCM 4988</strain>
    </source>
</reference>
<comment type="caution">
    <text evidence="7">The sequence shown here is derived from an EMBL/GenBank/DDBJ whole genome shotgun (WGS) entry which is preliminary data.</text>
</comment>
<evidence type="ECO:0008006" key="9">
    <source>
        <dbReference type="Google" id="ProtNLM"/>
    </source>
</evidence>
<dbReference type="PANTHER" id="PTHR23221:SF7">
    <property type="entry name" value="PHOSPHATIDYLINOSITOL-GLYCAN-SPECIFIC PHOSPHOLIPASE D"/>
    <property type="match status" value="1"/>
</dbReference>
<evidence type="ECO:0000256" key="5">
    <source>
        <dbReference type="SAM" id="MobiDB-lite"/>
    </source>
</evidence>
<evidence type="ECO:0000256" key="2">
    <source>
        <dbReference type="ARBA" id="ARBA00022737"/>
    </source>
</evidence>
<dbReference type="RefSeq" id="WP_190126313.1">
    <property type="nucleotide sequence ID" value="NZ_BMWG01000026.1"/>
</dbReference>
<keyword evidence="2" id="KW-0677">Repeat</keyword>
<dbReference type="InterPro" id="IPR028994">
    <property type="entry name" value="Integrin_alpha_N"/>
</dbReference>
<dbReference type="SUPFAM" id="SSF69318">
    <property type="entry name" value="Integrin alpha N-terminal domain"/>
    <property type="match status" value="2"/>
</dbReference>
<feature type="region of interest" description="Disordered" evidence="5">
    <location>
        <begin position="215"/>
        <end position="239"/>
    </location>
</feature>
<name>A0A918QLE1_9ACTN</name>
<dbReference type="PANTHER" id="PTHR23221">
    <property type="entry name" value="GLYCOSYLPHOSPHATIDYLINOSITOL PHOSPHOLIPASE D"/>
    <property type="match status" value="1"/>
</dbReference>
<evidence type="ECO:0000256" key="1">
    <source>
        <dbReference type="ARBA" id="ARBA00022729"/>
    </source>
</evidence>
<dbReference type="InterPro" id="IPR013517">
    <property type="entry name" value="FG-GAP"/>
</dbReference>
<accession>A0A918QLE1</accession>
<dbReference type="Proteomes" id="UP000630936">
    <property type="component" value="Unassembled WGS sequence"/>
</dbReference>
<feature type="signal peptide" evidence="6">
    <location>
        <begin position="1"/>
        <end position="30"/>
    </location>
</feature>
<dbReference type="EMBL" id="BMWG01000026">
    <property type="protein sequence ID" value="GGZ57202.1"/>
    <property type="molecule type" value="Genomic_DNA"/>
</dbReference>
<protein>
    <recommendedName>
        <fullName evidence="9">Integrin-like protein</fullName>
    </recommendedName>
</protein>
<dbReference type="SMART" id="SM00191">
    <property type="entry name" value="Int_alpha"/>
    <property type="match status" value="5"/>
</dbReference>
<keyword evidence="4" id="KW-0325">Glycoprotein</keyword>
<dbReference type="Pfam" id="PF01839">
    <property type="entry name" value="FG-GAP"/>
    <property type="match status" value="4"/>
</dbReference>
<feature type="chain" id="PRO_5037874253" description="Integrin-like protein" evidence="6">
    <location>
        <begin position="31"/>
        <end position="507"/>
    </location>
</feature>
<evidence type="ECO:0000256" key="6">
    <source>
        <dbReference type="SAM" id="SignalP"/>
    </source>
</evidence>
<keyword evidence="3" id="KW-0378">Hydrolase</keyword>
<keyword evidence="8" id="KW-1185">Reference proteome</keyword>
<dbReference type="InterPro" id="IPR013519">
    <property type="entry name" value="Int_alpha_beta-p"/>
</dbReference>
<dbReference type="AlphaFoldDB" id="A0A918QLE1"/>
<organism evidence="7 8">
    <name type="scientific">Streptomyces inusitatus</name>
    <dbReference type="NCBI Taxonomy" id="68221"/>
    <lineage>
        <taxon>Bacteria</taxon>
        <taxon>Bacillati</taxon>
        <taxon>Actinomycetota</taxon>
        <taxon>Actinomycetes</taxon>
        <taxon>Kitasatosporales</taxon>
        <taxon>Streptomycetaceae</taxon>
        <taxon>Streptomyces</taxon>
    </lineage>
</organism>
<gene>
    <name evidence="7" type="ORF">GCM10010387_58920</name>
</gene>
<dbReference type="PROSITE" id="PS51470">
    <property type="entry name" value="FG_GAP"/>
    <property type="match status" value="2"/>
</dbReference>
<reference evidence="7" key="1">
    <citation type="journal article" date="2014" name="Int. J. Syst. Evol. Microbiol.">
        <title>Complete genome sequence of Corynebacterium casei LMG S-19264T (=DSM 44701T), isolated from a smear-ripened cheese.</title>
        <authorList>
            <consortium name="US DOE Joint Genome Institute (JGI-PGF)"/>
            <person name="Walter F."/>
            <person name="Albersmeier A."/>
            <person name="Kalinowski J."/>
            <person name="Ruckert C."/>
        </authorList>
    </citation>
    <scope>NUCLEOTIDE SEQUENCE</scope>
    <source>
        <strain evidence="7">JCM 4988</strain>
    </source>
</reference>
<evidence type="ECO:0000313" key="7">
    <source>
        <dbReference type="EMBL" id="GGZ57202.1"/>
    </source>
</evidence>